<dbReference type="AlphaFoldDB" id="A0A7Z9C1P2"/>
<accession>A0A7Z9C1P2</accession>
<keyword evidence="3" id="KW-1185">Reference proteome</keyword>
<gene>
    <name evidence="2" type="ORF">PL9631_750030</name>
</gene>
<reference evidence="2" key="1">
    <citation type="submission" date="2019-10" db="EMBL/GenBank/DDBJ databases">
        <authorList>
            <consortium name="Genoscope - CEA"/>
            <person name="William W."/>
        </authorList>
    </citation>
    <scope>NUCLEOTIDE SEQUENCE [LARGE SCALE GENOMIC DNA]</scope>
    <source>
        <strain evidence="2">BBR_PRJEB10994</strain>
    </source>
</reference>
<feature type="transmembrane region" description="Helical" evidence="1">
    <location>
        <begin position="28"/>
        <end position="54"/>
    </location>
</feature>
<evidence type="ECO:0000256" key="1">
    <source>
        <dbReference type="SAM" id="Phobius"/>
    </source>
</evidence>
<sequence>MLLKNPNPDFLPVHQDDEFLPPVSGATIFGGLFLVGKVAIAFTVSAFTPLPVTVKATAMVRPNRVVYFML</sequence>
<comment type="caution">
    <text evidence="2">The sequence shown here is derived from an EMBL/GenBank/DDBJ whole genome shotgun (WGS) entry which is preliminary data.</text>
</comment>
<keyword evidence="1" id="KW-1133">Transmembrane helix</keyword>
<dbReference type="OrthoDB" id="424142at2"/>
<organism evidence="2 3">
    <name type="scientific">Planktothrix paucivesiculata PCC 9631</name>
    <dbReference type="NCBI Taxonomy" id="671071"/>
    <lineage>
        <taxon>Bacteria</taxon>
        <taxon>Bacillati</taxon>
        <taxon>Cyanobacteriota</taxon>
        <taxon>Cyanophyceae</taxon>
        <taxon>Oscillatoriophycideae</taxon>
        <taxon>Oscillatoriales</taxon>
        <taxon>Microcoleaceae</taxon>
        <taxon>Planktothrix</taxon>
    </lineage>
</organism>
<keyword evidence="1" id="KW-0472">Membrane</keyword>
<dbReference type="EMBL" id="CZCS02000218">
    <property type="protein sequence ID" value="VXD23697.1"/>
    <property type="molecule type" value="Genomic_DNA"/>
</dbReference>
<evidence type="ECO:0000313" key="3">
    <source>
        <dbReference type="Proteomes" id="UP000182190"/>
    </source>
</evidence>
<protein>
    <submittedName>
        <fullName evidence="2">Uncharacterized protein</fullName>
    </submittedName>
</protein>
<dbReference type="RefSeq" id="WP_083621426.1">
    <property type="nucleotide sequence ID" value="NZ_LR735018.1"/>
</dbReference>
<name>A0A7Z9C1P2_9CYAN</name>
<dbReference type="Proteomes" id="UP000182190">
    <property type="component" value="Unassembled WGS sequence"/>
</dbReference>
<keyword evidence="1" id="KW-0812">Transmembrane</keyword>
<evidence type="ECO:0000313" key="2">
    <source>
        <dbReference type="EMBL" id="VXD23697.1"/>
    </source>
</evidence>
<proteinExistence type="predicted"/>